<accession>A0ABR1ILQ5</accession>
<dbReference type="Proteomes" id="UP001498398">
    <property type="component" value="Unassembled WGS sequence"/>
</dbReference>
<reference evidence="2 3" key="1">
    <citation type="submission" date="2024-01" db="EMBL/GenBank/DDBJ databases">
        <title>A draft genome for the cacao thread blight pathogen Marasmiellus scandens.</title>
        <authorList>
            <person name="Baruah I.K."/>
            <person name="Leung J."/>
            <person name="Bukari Y."/>
            <person name="Amoako-Attah I."/>
            <person name="Meinhardt L.W."/>
            <person name="Bailey B.A."/>
            <person name="Cohen S.P."/>
        </authorList>
    </citation>
    <scope>NUCLEOTIDE SEQUENCE [LARGE SCALE GENOMIC DNA]</scope>
    <source>
        <strain evidence="2 3">GH-19</strain>
    </source>
</reference>
<evidence type="ECO:0000256" key="1">
    <source>
        <dbReference type="SAM" id="MobiDB-lite"/>
    </source>
</evidence>
<dbReference type="EMBL" id="JBANRG010000101">
    <property type="protein sequence ID" value="KAK7435912.1"/>
    <property type="molecule type" value="Genomic_DNA"/>
</dbReference>
<evidence type="ECO:0000313" key="3">
    <source>
        <dbReference type="Proteomes" id="UP001498398"/>
    </source>
</evidence>
<evidence type="ECO:0000313" key="2">
    <source>
        <dbReference type="EMBL" id="KAK7435912.1"/>
    </source>
</evidence>
<comment type="caution">
    <text evidence="2">The sequence shown here is derived from an EMBL/GenBank/DDBJ whole genome shotgun (WGS) entry which is preliminary data.</text>
</comment>
<feature type="region of interest" description="Disordered" evidence="1">
    <location>
        <begin position="113"/>
        <end position="132"/>
    </location>
</feature>
<proteinExistence type="predicted"/>
<keyword evidence="3" id="KW-1185">Reference proteome</keyword>
<sequence>MRTNATANRTYEPENIQRICDDTELRVEDTHHFLAKLFPIGDKIRFEKGCQQLKNKLYKKQKWKNYPKSKSKKAQYYPVLEEIFNTIADTFAKAENSDNNDFAARAWVNRNATKSQSSANTSANRPDIVLLS</sequence>
<feature type="compositionally biased region" description="Polar residues" evidence="1">
    <location>
        <begin position="113"/>
        <end position="124"/>
    </location>
</feature>
<protein>
    <submittedName>
        <fullName evidence="2">Uncharacterized protein</fullName>
    </submittedName>
</protein>
<gene>
    <name evidence="2" type="ORF">VKT23_019443</name>
</gene>
<organism evidence="2 3">
    <name type="scientific">Marasmiellus scandens</name>
    <dbReference type="NCBI Taxonomy" id="2682957"/>
    <lineage>
        <taxon>Eukaryota</taxon>
        <taxon>Fungi</taxon>
        <taxon>Dikarya</taxon>
        <taxon>Basidiomycota</taxon>
        <taxon>Agaricomycotina</taxon>
        <taxon>Agaricomycetes</taxon>
        <taxon>Agaricomycetidae</taxon>
        <taxon>Agaricales</taxon>
        <taxon>Marasmiineae</taxon>
        <taxon>Omphalotaceae</taxon>
        <taxon>Marasmiellus</taxon>
    </lineage>
</organism>
<name>A0ABR1ILQ5_9AGAR</name>